<keyword evidence="4" id="KW-1185">Reference proteome</keyword>
<dbReference type="Pfam" id="PF05729">
    <property type="entry name" value="NACHT"/>
    <property type="match status" value="1"/>
</dbReference>
<evidence type="ECO:0000256" key="1">
    <source>
        <dbReference type="SAM" id="Phobius"/>
    </source>
</evidence>
<dbReference type="EMBL" id="BAABIG010000033">
    <property type="protein sequence ID" value="GAA4803482.1"/>
    <property type="molecule type" value="Genomic_DNA"/>
</dbReference>
<reference evidence="4" key="1">
    <citation type="journal article" date="2019" name="Int. J. Syst. Evol. Microbiol.">
        <title>The Global Catalogue of Microorganisms (GCM) 10K type strain sequencing project: providing services to taxonomists for standard genome sequencing and annotation.</title>
        <authorList>
            <consortium name="The Broad Institute Genomics Platform"/>
            <consortium name="The Broad Institute Genome Sequencing Center for Infectious Disease"/>
            <person name="Wu L."/>
            <person name="Ma J."/>
        </authorList>
    </citation>
    <scope>NUCLEOTIDE SEQUENCE [LARGE SCALE GENOMIC DNA]</scope>
    <source>
        <strain evidence="4">JCM 18081</strain>
    </source>
</reference>
<dbReference type="InterPro" id="IPR027417">
    <property type="entry name" value="P-loop_NTPase"/>
</dbReference>
<feature type="transmembrane region" description="Helical" evidence="1">
    <location>
        <begin position="647"/>
        <end position="673"/>
    </location>
</feature>
<keyword evidence="1" id="KW-0472">Membrane</keyword>
<proteinExistence type="predicted"/>
<feature type="transmembrane region" description="Helical" evidence="1">
    <location>
        <begin position="571"/>
        <end position="596"/>
    </location>
</feature>
<dbReference type="SUPFAM" id="SSF52540">
    <property type="entry name" value="P-loop containing nucleoside triphosphate hydrolases"/>
    <property type="match status" value="1"/>
</dbReference>
<organism evidence="3 4">
    <name type="scientific">Streptomyces ziwulingensis</name>
    <dbReference type="NCBI Taxonomy" id="1045501"/>
    <lineage>
        <taxon>Bacteria</taxon>
        <taxon>Bacillati</taxon>
        <taxon>Actinomycetota</taxon>
        <taxon>Actinomycetes</taxon>
        <taxon>Kitasatosporales</taxon>
        <taxon>Streptomycetaceae</taxon>
        <taxon>Streptomyces</taxon>
    </lineage>
</organism>
<keyword evidence="1" id="KW-0812">Transmembrane</keyword>
<evidence type="ECO:0000313" key="3">
    <source>
        <dbReference type="EMBL" id="GAA4803482.1"/>
    </source>
</evidence>
<comment type="caution">
    <text evidence="3">The sequence shown here is derived from an EMBL/GenBank/DDBJ whole genome shotgun (WGS) entry which is preliminary data.</text>
</comment>
<dbReference type="Gene3D" id="3.40.50.300">
    <property type="entry name" value="P-loop containing nucleotide triphosphate hydrolases"/>
    <property type="match status" value="1"/>
</dbReference>
<feature type="transmembrane region" description="Helical" evidence="1">
    <location>
        <begin position="530"/>
        <end position="550"/>
    </location>
</feature>
<dbReference type="InterPro" id="IPR007111">
    <property type="entry name" value="NACHT_NTPase"/>
</dbReference>
<evidence type="ECO:0000313" key="4">
    <source>
        <dbReference type="Proteomes" id="UP001501265"/>
    </source>
</evidence>
<accession>A0ABP9C228</accession>
<keyword evidence="1" id="KW-1133">Transmembrane helix</keyword>
<name>A0ABP9C228_9ACTN</name>
<dbReference type="PROSITE" id="PS50837">
    <property type="entry name" value="NACHT"/>
    <property type="match status" value="1"/>
</dbReference>
<dbReference type="RefSeq" id="WP_345620745.1">
    <property type="nucleotide sequence ID" value="NZ_BAABIG010000033.1"/>
</dbReference>
<feature type="transmembrane region" description="Helical" evidence="1">
    <location>
        <begin position="602"/>
        <end position="626"/>
    </location>
</feature>
<feature type="domain" description="NACHT" evidence="2">
    <location>
        <begin position="159"/>
        <end position="257"/>
    </location>
</feature>
<feature type="transmembrane region" description="Helical" evidence="1">
    <location>
        <begin position="505"/>
        <end position="524"/>
    </location>
</feature>
<feature type="transmembrane region" description="Helical" evidence="1">
    <location>
        <begin position="469"/>
        <end position="493"/>
    </location>
</feature>
<sequence length="762" mass="81997">MWGRGDLRRPAATIGLLITVGVSGGLLVFLMTQGLEKSIQWLSVAAGVLGVATAAQWPVRRMVVWLQPGEPRPPPDLADTAELLARRLDRQWRREDQWREGGDALALPVRWEVTREAEFAMTGVRWGDLGSADSAVEPRLLAGQYQTIHETFTQRLPARRLVVLGRAGGGKSSLARRLARELLDHRSPGDRVPVFLSLASWGPEEALGAWVSQQLVRDHAMLGKQTPDRIEGSPVPLARSLVEDDRLLFVLDGFDEIPQASRAEALRGIKEIGARVPVVVTSRTDEYRQAVEDFGRGLPRAAAVELSPVDAPAVKSYLREYTALIPPDRWDEVFTLLDRADGNAVARALRVPLMIWLARLVYERRDRDPAELADPVAFADPTAVEHHLLDRMVTAAYRRPGRRSGPETVHRARRWLSFLARWLEADGTKDLEWWRLHGADPSAAARLTTGLPVGLAAGVPAGFITGTFYGPWAGIAAGAALTALATARAFACAWQPFGGRLPGPLLGRSIALATGFGTGLPLVLQGHLPVGVAQGTCVGMLAGLAAGFVVHEGPGAPTRVTVAIRGNRLAILRRLVTGLLVGVVFGAVLGLALGLVDGPTTGMVFAVLSVAMGFALGIVDGLRVWIDKPTDLRGSVSPRTVLRDDRTAALVRALVAGPLVAAATALTTAFAYGPRTGLALGGAMAFAYATTDRMVGVASTSWGRFTLVRAWLALRRQLPWHLMGFLDDAYDRGILRRSGAVHQFRHARLQQRLAAGPSGSAA</sequence>
<gene>
    <name evidence="3" type="ORF">GCM10023220_35930</name>
</gene>
<evidence type="ECO:0000259" key="2">
    <source>
        <dbReference type="PROSITE" id="PS50837"/>
    </source>
</evidence>
<feature type="transmembrane region" description="Helical" evidence="1">
    <location>
        <begin position="12"/>
        <end position="32"/>
    </location>
</feature>
<dbReference type="Proteomes" id="UP001501265">
    <property type="component" value="Unassembled WGS sequence"/>
</dbReference>
<protein>
    <submittedName>
        <fullName evidence="3">NACHT domain-containing protein</fullName>
    </submittedName>
</protein>